<accession>A0AAV1IXT5</accession>
<dbReference type="AlphaFoldDB" id="A0AAV1IXT5"/>
<organism evidence="1 2">
    <name type="scientific">Leptosia nina</name>
    <dbReference type="NCBI Taxonomy" id="320188"/>
    <lineage>
        <taxon>Eukaryota</taxon>
        <taxon>Metazoa</taxon>
        <taxon>Ecdysozoa</taxon>
        <taxon>Arthropoda</taxon>
        <taxon>Hexapoda</taxon>
        <taxon>Insecta</taxon>
        <taxon>Pterygota</taxon>
        <taxon>Neoptera</taxon>
        <taxon>Endopterygota</taxon>
        <taxon>Lepidoptera</taxon>
        <taxon>Glossata</taxon>
        <taxon>Ditrysia</taxon>
        <taxon>Papilionoidea</taxon>
        <taxon>Pieridae</taxon>
        <taxon>Pierinae</taxon>
        <taxon>Leptosia</taxon>
    </lineage>
</organism>
<name>A0AAV1IXT5_9NEOP</name>
<dbReference type="Proteomes" id="UP001497472">
    <property type="component" value="Unassembled WGS sequence"/>
</dbReference>
<comment type="caution">
    <text evidence="1">The sequence shown here is derived from an EMBL/GenBank/DDBJ whole genome shotgun (WGS) entry which is preliminary data.</text>
</comment>
<evidence type="ECO:0000313" key="2">
    <source>
        <dbReference type="Proteomes" id="UP001497472"/>
    </source>
</evidence>
<proteinExistence type="predicted"/>
<reference evidence="1 2" key="1">
    <citation type="submission" date="2023-11" db="EMBL/GenBank/DDBJ databases">
        <authorList>
            <person name="Okamura Y."/>
        </authorList>
    </citation>
    <scope>NUCLEOTIDE SEQUENCE [LARGE SCALE GENOMIC DNA]</scope>
</reference>
<gene>
    <name evidence="1" type="ORF">LNINA_LOCUS967</name>
</gene>
<dbReference type="EMBL" id="CAVLEF010000002">
    <property type="protein sequence ID" value="CAK1540948.1"/>
    <property type="molecule type" value="Genomic_DNA"/>
</dbReference>
<sequence length="72" mass="8476">MPKVSLDSTDCVMASHFWSNKETQHVEFVVLPEYKKKKENRKWLSPKRGDLTSYCGRYRSSSLSESLWSLVY</sequence>
<keyword evidence="2" id="KW-1185">Reference proteome</keyword>
<evidence type="ECO:0000313" key="1">
    <source>
        <dbReference type="EMBL" id="CAK1540948.1"/>
    </source>
</evidence>
<protein>
    <submittedName>
        <fullName evidence="1">Uncharacterized protein</fullName>
    </submittedName>
</protein>